<evidence type="ECO:0000259" key="8">
    <source>
        <dbReference type="Pfam" id="PF04034"/>
    </source>
</evidence>
<dbReference type="InterPro" id="IPR007177">
    <property type="entry name" value="Tsr3_C"/>
</dbReference>
<protein>
    <recommendedName>
        <fullName evidence="6">18S rRNA aminocarboxypropyltransferase</fullName>
        <ecNumber evidence="6">2.5.1.157</ecNumber>
    </recommendedName>
</protein>
<evidence type="ECO:0000256" key="3">
    <source>
        <dbReference type="ARBA" id="ARBA00022552"/>
    </source>
</evidence>
<dbReference type="InterPro" id="IPR022968">
    <property type="entry name" value="Tsr3-like"/>
</dbReference>
<keyword evidence="3 6" id="KW-0698">rRNA processing</keyword>
<feature type="compositionally biased region" description="Acidic residues" evidence="7">
    <location>
        <begin position="198"/>
        <end position="208"/>
    </location>
</feature>
<dbReference type="PANTHER" id="PTHR20426:SF0">
    <property type="entry name" value="18S RRNA AMINOCARBOXYPROPYLTRANSFERASE"/>
    <property type="match status" value="1"/>
</dbReference>
<dbReference type="PANTHER" id="PTHR20426">
    <property type="entry name" value="RIBOSOME BIOGENESIS PROTEIN TSR3 HOMOLOG"/>
    <property type="match status" value="1"/>
</dbReference>
<feature type="binding site" evidence="6">
    <location>
        <position position="94"/>
    </location>
    <ligand>
        <name>S-adenosyl-L-methionine</name>
        <dbReference type="ChEBI" id="CHEBI:59789"/>
    </ligand>
</feature>
<evidence type="ECO:0000256" key="7">
    <source>
        <dbReference type="SAM" id="MobiDB-lite"/>
    </source>
</evidence>
<dbReference type="STRING" id="361077.A0A151ZA54"/>
<feature type="domain" description="16S/18S rRNA aminocarboxypropyltransferase Tsr3 C-terminal" evidence="8">
    <location>
        <begin position="45"/>
        <end position="171"/>
    </location>
</feature>
<comment type="function">
    <text evidence="6">Aminocarboxypropyltransferase that catalyzes the aminocarboxypropyl transfer on pseudouridine in 18S rRNA. It constitutes the last step in biosynthesis of the hypermodified N1-methyl-N3-(3-amino-3-carboxypropyl) pseudouridine (m1acp3-Psi).</text>
</comment>
<feature type="region of interest" description="Disordered" evidence="7">
    <location>
        <begin position="195"/>
        <end position="305"/>
    </location>
</feature>
<dbReference type="GO" id="GO:0000455">
    <property type="term" value="P:enzyme-directed rRNA pseudouridine synthesis"/>
    <property type="evidence" value="ECO:0007669"/>
    <property type="project" value="UniProtKB-UniRule"/>
</dbReference>
<evidence type="ECO:0000256" key="1">
    <source>
        <dbReference type="ARBA" id="ARBA00022490"/>
    </source>
</evidence>
<evidence type="ECO:0000256" key="2">
    <source>
        <dbReference type="ARBA" id="ARBA00022517"/>
    </source>
</evidence>
<dbReference type="OrthoDB" id="10262062at2759"/>
<dbReference type="EC" id="2.5.1.157" evidence="6"/>
<feature type="binding site" evidence="6">
    <location>
        <position position="23"/>
    </location>
    <ligand>
        <name>S-adenosyl-L-methionine</name>
        <dbReference type="ChEBI" id="CHEBI:59789"/>
    </ligand>
</feature>
<dbReference type="GO" id="GO:0030490">
    <property type="term" value="P:maturation of SSU-rRNA"/>
    <property type="evidence" value="ECO:0007669"/>
    <property type="project" value="TreeGrafter"/>
</dbReference>
<evidence type="ECO:0000256" key="6">
    <source>
        <dbReference type="HAMAP-Rule" id="MF_03146"/>
    </source>
</evidence>
<accession>A0A151ZA54</accession>
<dbReference type="InterPro" id="IPR007209">
    <property type="entry name" value="RNaseL-inhib-like_metal-bd_dom"/>
</dbReference>
<dbReference type="EMBL" id="LODT01000035">
    <property type="protein sequence ID" value="KYQ90822.1"/>
    <property type="molecule type" value="Genomic_DNA"/>
</dbReference>
<evidence type="ECO:0000256" key="5">
    <source>
        <dbReference type="ARBA" id="ARBA00022691"/>
    </source>
</evidence>
<keyword evidence="1" id="KW-0963">Cytoplasm</keyword>
<keyword evidence="5 6" id="KW-0949">S-adenosyl-L-methionine</keyword>
<dbReference type="Proteomes" id="UP000076078">
    <property type="component" value="Unassembled WGS sequence"/>
</dbReference>
<comment type="catalytic activity">
    <reaction evidence="6">
        <text>an N(1)-methylpseudouridine in rRNA + S-adenosyl-L-methionine = N(1)-methyl-N(3)-[(3S)-3-amino-3-carboxypropyl]pseudouridine in rRNA + S-methyl-5'-thioadenosine + H(+)</text>
        <dbReference type="Rhea" id="RHEA:63296"/>
        <dbReference type="Rhea" id="RHEA-COMP:11634"/>
        <dbReference type="Rhea" id="RHEA-COMP:16310"/>
        <dbReference type="ChEBI" id="CHEBI:15378"/>
        <dbReference type="ChEBI" id="CHEBI:17509"/>
        <dbReference type="ChEBI" id="CHEBI:59789"/>
        <dbReference type="ChEBI" id="CHEBI:74890"/>
        <dbReference type="ChEBI" id="CHEBI:146234"/>
        <dbReference type="EC" id="2.5.1.157"/>
    </reaction>
</comment>
<dbReference type="GO" id="GO:0106388">
    <property type="term" value="F:rRNA small subunit aminocarboxypropyltransferase activity"/>
    <property type="evidence" value="ECO:0007669"/>
    <property type="project" value="UniProtKB-EC"/>
</dbReference>
<evidence type="ECO:0000313" key="10">
    <source>
        <dbReference type="EMBL" id="KYQ90822.1"/>
    </source>
</evidence>
<dbReference type="FunCoup" id="A0A151ZA54">
    <property type="interactions" value="193"/>
</dbReference>
<dbReference type="GO" id="GO:1904047">
    <property type="term" value="F:S-adenosyl-L-methionine binding"/>
    <property type="evidence" value="ECO:0007669"/>
    <property type="project" value="UniProtKB-UniRule"/>
</dbReference>
<name>A0A151ZA54_TIELA</name>
<dbReference type="InParanoid" id="A0A151ZA54"/>
<evidence type="ECO:0000313" key="11">
    <source>
        <dbReference type="Proteomes" id="UP000076078"/>
    </source>
</evidence>
<comment type="caution">
    <text evidence="6">Lacks conserved residue(s) required for the propagation of feature annotation.</text>
</comment>
<dbReference type="OMA" id="MVGTHPR"/>
<evidence type="ECO:0000259" key="9">
    <source>
        <dbReference type="Pfam" id="PF04068"/>
    </source>
</evidence>
<evidence type="ECO:0000256" key="4">
    <source>
        <dbReference type="ARBA" id="ARBA00022679"/>
    </source>
</evidence>
<organism evidence="10 11">
    <name type="scientific">Tieghemostelium lacteum</name>
    <name type="common">Slime mold</name>
    <name type="synonym">Dictyostelium lacteum</name>
    <dbReference type="NCBI Taxonomy" id="361077"/>
    <lineage>
        <taxon>Eukaryota</taxon>
        <taxon>Amoebozoa</taxon>
        <taxon>Evosea</taxon>
        <taxon>Eumycetozoa</taxon>
        <taxon>Dictyostelia</taxon>
        <taxon>Dictyosteliales</taxon>
        <taxon>Raperosteliaceae</taxon>
        <taxon>Tieghemostelium</taxon>
    </lineage>
</organism>
<keyword evidence="11" id="KW-1185">Reference proteome</keyword>
<dbReference type="HAMAP" id="MF_01116">
    <property type="entry name" value="TSR3"/>
    <property type="match status" value="1"/>
</dbReference>
<comment type="caution">
    <text evidence="10">The sequence shown here is derived from an EMBL/GenBank/DDBJ whole genome shotgun (WGS) entry which is preliminary data.</text>
</comment>
<keyword evidence="4 6" id="KW-0808">Transferase</keyword>
<dbReference type="Pfam" id="PF04034">
    <property type="entry name" value="Ribo_biogen_C"/>
    <property type="match status" value="1"/>
</dbReference>
<dbReference type="NCBIfam" id="NF002621">
    <property type="entry name" value="PRK02287.1"/>
    <property type="match status" value="1"/>
</dbReference>
<dbReference type="Pfam" id="PF04068">
    <property type="entry name" value="Fer4_RLI"/>
    <property type="match status" value="1"/>
</dbReference>
<sequence>MAQSYPIKLVMWDFGQCDSKKCTGRKLERLGYIKSINLTNKFRGIVLTPSAKQSICPLDKEIVQQLGISVVDCSWAKLDTIPFGKMRGGHDRLLPFLIAANPVNYGKPFKLSCVEAVAACLYITGFDQEAHQILGGFKWGPSFYKVNKDLFEKYSQCKSSAEVVQVQNDFIAKCEEEAIQRDKDRLENQKSIENLVNDSDDENNDNNDDFGLIVNPNRHLNFNNDENDEDEDKDDDDEDDDDDEEDEDGEDGDEEEEEEDIDGNKQEEEEEENESNDEEEEEEESSEDEKLNYKKKKEIQKKKQEERVLKKMANLKVK</sequence>
<feature type="domain" description="RNase L inhibitor RLI-like possible metal-binding" evidence="9">
    <location>
        <begin position="8"/>
        <end position="38"/>
    </location>
</feature>
<comment type="similarity">
    <text evidence="6">Belongs to the TDD superfamily. TSR3 family.</text>
</comment>
<dbReference type="AlphaFoldDB" id="A0A151ZA54"/>
<gene>
    <name evidence="10" type="ORF">DLAC_11692</name>
</gene>
<keyword evidence="2 6" id="KW-0690">Ribosome biogenesis</keyword>
<reference evidence="10 11" key="1">
    <citation type="submission" date="2015-12" db="EMBL/GenBank/DDBJ databases">
        <title>Dictyostelia acquired genes for synthesis and detection of signals that induce cell-type specialization by lateral gene transfer from prokaryotes.</title>
        <authorList>
            <person name="Gloeckner G."/>
            <person name="Schaap P."/>
        </authorList>
    </citation>
    <scope>NUCLEOTIDE SEQUENCE [LARGE SCALE GENOMIC DNA]</scope>
    <source>
        <strain evidence="10 11">TK</strain>
    </source>
</reference>
<feature type="binding site" evidence="6">
    <location>
        <position position="71"/>
    </location>
    <ligand>
        <name>S-adenosyl-L-methionine</name>
        <dbReference type="ChEBI" id="CHEBI:59789"/>
    </ligand>
</feature>
<feature type="compositionally biased region" description="Acidic residues" evidence="7">
    <location>
        <begin position="225"/>
        <end position="287"/>
    </location>
</feature>
<proteinExistence type="inferred from homology"/>